<dbReference type="CDD" id="cd05379">
    <property type="entry name" value="CAP_bacterial"/>
    <property type="match status" value="1"/>
</dbReference>
<name>A0ABM7RHS6_9BACT</name>
<keyword evidence="1" id="KW-0732">Signal</keyword>
<dbReference type="InterPro" id="IPR014044">
    <property type="entry name" value="CAP_dom"/>
</dbReference>
<evidence type="ECO:0000259" key="2">
    <source>
        <dbReference type="Pfam" id="PF00188"/>
    </source>
</evidence>
<dbReference type="PANTHER" id="PTHR31157:SF30">
    <property type="entry name" value="SCP DOMAIN-CONTAINING PROTEIN"/>
    <property type="match status" value="1"/>
</dbReference>
<dbReference type="PROSITE" id="PS51257">
    <property type="entry name" value="PROKAR_LIPOPROTEIN"/>
    <property type="match status" value="1"/>
</dbReference>
<dbReference type="InterPro" id="IPR035940">
    <property type="entry name" value="CAP_sf"/>
</dbReference>
<proteinExistence type="predicted"/>
<dbReference type="Pfam" id="PF00188">
    <property type="entry name" value="CAP"/>
    <property type="match status" value="1"/>
</dbReference>
<dbReference type="Proteomes" id="UP001374893">
    <property type="component" value="Chromosome"/>
</dbReference>
<dbReference type="PANTHER" id="PTHR31157">
    <property type="entry name" value="SCP DOMAIN-CONTAINING PROTEIN"/>
    <property type="match status" value="1"/>
</dbReference>
<reference evidence="3 4" key="1">
    <citation type="submission" date="2021-06" db="EMBL/GenBank/DDBJ databases">
        <title>Complete genome of Haloferula helveola possessing various polysaccharide degrading enzymes.</title>
        <authorList>
            <person name="Takami H."/>
            <person name="Huang C."/>
            <person name="Hamasaki K."/>
        </authorList>
    </citation>
    <scope>NUCLEOTIDE SEQUENCE [LARGE SCALE GENOMIC DNA]</scope>
    <source>
        <strain evidence="3 4">CN-1</strain>
    </source>
</reference>
<evidence type="ECO:0000313" key="3">
    <source>
        <dbReference type="EMBL" id="BCX49994.1"/>
    </source>
</evidence>
<feature type="chain" id="PRO_5045586511" description="SCP domain-containing protein" evidence="1">
    <location>
        <begin position="26"/>
        <end position="198"/>
    </location>
</feature>
<dbReference type="SUPFAM" id="SSF55797">
    <property type="entry name" value="PR-1-like"/>
    <property type="match status" value="1"/>
</dbReference>
<dbReference type="RefSeq" id="WP_338686861.1">
    <property type="nucleotide sequence ID" value="NZ_AP024702.1"/>
</dbReference>
<evidence type="ECO:0000256" key="1">
    <source>
        <dbReference type="SAM" id="SignalP"/>
    </source>
</evidence>
<feature type="signal peptide" evidence="1">
    <location>
        <begin position="1"/>
        <end position="25"/>
    </location>
</feature>
<feature type="domain" description="SCP" evidence="2">
    <location>
        <begin position="58"/>
        <end position="178"/>
    </location>
</feature>
<sequence length="198" mass="21374">MKTTSLLPWVGLGGMLLLASCSSSLDTTRVPMSATASHSTPSKSISQSAVVRKLDASINAYRRSIGREPLQRHSGLDRMAQEHCEFMARNRGKFSVGSQNISHYGFEQRTMVAQRTYGMGSVAENVAGGVIQGDIASQLTSAWTGSKGHRFNLKQKWHTSGLGVYVAADGMVYATQIFATKGLSAPTKMAFREHLGGF</sequence>
<gene>
    <name evidence="3" type="ORF">HAHE_39020</name>
</gene>
<dbReference type="Gene3D" id="3.40.33.10">
    <property type="entry name" value="CAP"/>
    <property type="match status" value="1"/>
</dbReference>
<protein>
    <recommendedName>
        <fullName evidence="2">SCP domain-containing protein</fullName>
    </recommendedName>
</protein>
<dbReference type="EMBL" id="AP024702">
    <property type="protein sequence ID" value="BCX49994.1"/>
    <property type="molecule type" value="Genomic_DNA"/>
</dbReference>
<keyword evidence="4" id="KW-1185">Reference proteome</keyword>
<organism evidence="3 4">
    <name type="scientific">Haloferula helveola</name>
    <dbReference type="NCBI Taxonomy" id="490095"/>
    <lineage>
        <taxon>Bacteria</taxon>
        <taxon>Pseudomonadati</taxon>
        <taxon>Verrucomicrobiota</taxon>
        <taxon>Verrucomicrobiia</taxon>
        <taxon>Verrucomicrobiales</taxon>
        <taxon>Verrucomicrobiaceae</taxon>
        <taxon>Haloferula</taxon>
    </lineage>
</organism>
<accession>A0ABM7RHS6</accession>
<evidence type="ECO:0000313" key="4">
    <source>
        <dbReference type="Proteomes" id="UP001374893"/>
    </source>
</evidence>